<evidence type="ECO:0000313" key="7">
    <source>
        <dbReference type="Proteomes" id="UP001279642"/>
    </source>
</evidence>
<dbReference type="NCBIfam" id="NF002317">
    <property type="entry name" value="PRK01250.1"/>
    <property type="match status" value="1"/>
</dbReference>
<dbReference type="HAMAP" id="MF_00209">
    <property type="entry name" value="Inorganic_PPase"/>
    <property type="match status" value="1"/>
</dbReference>
<dbReference type="CDD" id="cd00412">
    <property type="entry name" value="pyrophosphatase"/>
    <property type="match status" value="1"/>
</dbReference>
<dbReference type="RefSeq" id="WP_320510742.1">
    <property type="nucleotide sequence ID" value="NZ_JAXCLW010000012.1"/>
</dbReference>
<dbReference type="EC" id="3.6.1.1" evidence="5"/>
<keyword evidence="2 5" id="KW-0479">Metal-binding</keyword>
<evidence type="ECO:0000256" key="4">
    <source>
        <dbReference type="ARBA" id="ARBA00022842"/>
    </source>
</evidence>
<sequence>MDISKIKIGDNAPYDVNVVIEIPLGGNPVKYELDKESGAIYVDRFLYTAMYYPGNYGFIPHTLSNDGDPCDVIVLGPTPVVPGAVLRARPVGALIMEDEAGIDEKIIAVPVDKLHPFYTDVRSYRDLPEILREQVAHFFTHYKDLEKGKWVKVSRWADVDESLELIRTGIAAAQQAKQK</sequence>
<organism evidence="6 7">
    <name type="scientific">Dongia soli</name>
    <dbReference type="NCBI Taxonomy" id="600628"/>
    <lineage>
        <taxon>Bacteria</taxon>
        <taxon>Pseudomonadati</taxon>
        <taxon>Pseudomonadota</taxon>
        <taxon>Alphaproteobacteria</taxon>
        <taxon>Rhodospirillales</taxon>
        <taxon>Dongiaceae</taxon>
        <taxon>Dongia</taxon>
    </lineage>
</organism>
<dbReference type="GO" id="GO:0004427">
    <property type="term" value="F:inorganic diphosphate phosphatase activity"/>
    <property type="evidence" value="ECO:0007669"/>
    <property type="project" value="UniProtKB-EC"/>
</dbReference>
<reference evidence="6 7" key="1">
    <citation type="journal article" date="2016" name="Antonie Van Leeuwenhoek">
        <title>Dongia soli sp. nov., isolated from soil from Dokdo, Korea.</title>
        <authorList>
            <person name="Kim D.U."/>
            <person name="Lee H."/>
            <person name="Kim H."/>
            <person name="Kim S.G."/>
            <person name="Ka J.O."/>
        </authorList>
    </citation>
    <scope>NUCLEOTIDE SEQUENCE [LARGE SCALE GENOMIC DNA]</scope>
    <source>
        <strain evidence="6 7">D78</strain>
    </source>
</reference>
<feature type="binding site" evidence="5">
    <location>
        <position position="66"/>
    </location>
    <ligand>
        <name>Mg(2+)</name>
        <dbReference type="ChEBI" id="CHEBI:18420"/>
        <label>1</label>
    </ligand>
</feature>
<comment type="subcellular location">
    <subcellularLocation>
        <location evidence="5">Cytoplasm</location>
    </subcellularLocation>
</comment>
<dbReference type="InterPro" id="IPR008162">
    <property type="entry name" value="Pyrophosphatase"/>
</dbReference>
<protein>
    <recommendedName>
        <fullName evidence="5">Inorganic pyrophosphatase</fullName>
        <ecNumber evidence="5">3.6.1.1</ecNumber>
    </recommendedName>
    <alternativeName>
        <fullName evidence="5">Pyrophosphate phospho-hydrolase</fullName>
        <shortName evidence="5">PPase</shortName>
    </alternativeName>
</protein>
<feature type="binding site" evidence="5">
    <location>
        <position position="56"/>
    </location>
    <ligand>
        <name>substrate</name>
    </ligand>
</feature>
<dbReference type="InterPro" id="IPR036649">
    <property type="entry name" value="Pyrophosphatase_sf"/>
</dbReference>
<feature type="binding site" evidence="5">
    <location>
        <position position="71"/>
    </location>
    <ligand>
        <name>Mg(2+)</name>
        <dbReference type="ChEBI" id="CHEBI:18420"/>
        <label>1</label>
    </ligand>
</feature>
<comment type="function">
    <text evidence="5">Catalyzes the hydrolysis of inorganic pyrophosphate (PPi) forming two phosphate ions.</text>
</comment>
<keyword evidence="4 5" id="KW-0460">Magnesium</keyword>
<comment type="cofactor">
    <cofactor evidence="1 5">
        <name>Mg(2+)</name>
        <dbReference type="ChEBI" id="CHEBI:18420"/>
    </cofactor>
</comment>
<dbReference type="EMBL" id="JAXCLW010000012">
    <property type="protein sequence ID" value="MDY0885667.1"/>
    <property type="molecule type" value="Genomic_DNA"/>
</dbReference>
<feature type="binding site" evidence="5">
    <location>
        <position position="103"/>
    </location>
    <ligand>
        <name>Mg(2+)</name>
        <dbReference type="ChEBI" id="CHEBI:18420"/>
        <label>1</label>
    </ligand>
</feature>
<keyword evidence="3 5" id="KW-0378">Hydrolase</keyword>
<comment type="catalytic activity">
    <reaction evidence="5">
        <text>diphosphate + H2O = 2 phosphate + H(+)</text>
        <dbReference type="Rhea" id="RHEA:24576"/>
        <dbReference type="ChEBI" id="CHEBI:15377"/>
        <dbReference type="ChEBI" id="CHEBI:15378"/>
        <dbReference type="ChEBI" id="CHEBI:33019"/>
        <dbReference type="ChEBI" id="CHEBI:43474"/>
        <dbReference type="EC" id="3.6.1.1"/>
    </reaction>
</comment>
<gene>
    <name evidence="5 6" type="primary">ppa</name>
    <name evidence="6" type="ORF">SMD27_22710</name>
</gene>
<comment type="similarity">
    <text evidence="5">Belongs to the PPase family.</text>
</comment>
<keyword evidence="5" id="KW-0963">Cytoplasm</keyword>
<dbReference type="SUPFAM" id="SSF50324">
    <property type="entry name" value="Inorganic pyrophosphatase"/>
    <property type="match status" value="1"/>
</dbReference>
<dbReference type="Proteomes" id="UP001279642">
    <property type="component" value="Unassembled WGS sequence"/>
</dbReference>
<evidence type="ECO:0000256" key="1">
    <source>
        <dbReference type="ARBA" id="ARBA00001946"/>
    </source>
</evidence>
<name>A0ABU5EIL3_9PROT</name>
<feature type="binding site" evidence="5">
    <location>
        <position position="30"/>
    </location>
    <ligand>
        <name>substrate</name>
    </ligand>
</feature>
<proteinExistence type="inferred from homology"/>
<evidence type="ECO:0000256" key="2">
    <source>
        <dbReference type="ARBA" id="ARBA00022723"/>
    </source>
</evidence>
<evidence type="ECO:0000256" key="3">
    <source>
        <dbReference type="ARBA" id="ARBA00022801"/>
    </source>
</evidence>
<evidence type="ECO:0000256" key="5">
    <source>
        <dbReference type="HAMAP-Rule" id="MF_00209"/>
    </source>
</evidence>
<accession>A0ABU5EIL3</accession>
<evidence type="ECO:0000313" key="6">
    <source>
        <dbReference type="EMBL" id="MDY0885667.1"/>
    </source>
</evidence>
<comment type="subunit">
    <text evidence="5">Homohexamer.</text>
</comment>
<comment type="caution">
    <text evidence="6">The sequence shown here is derived from an EMBL/GenBank/DDBJ whole genome shotgun (WGS) entry which is preliminary data.</text>
</comment>
<keyword evidence="7" id="KW-1185">Reference proteome</keyword>
<dbReference type="Gene3D" id="3.90.80.10">
    <property type="entry name" value="Inorganic pyrophosphatase"/>
    <property type="match status" value="1"/>
</dbReference>
<feature type="binding site" evidence="5">
    <location>
        <position position="44"/>
    </location>
    <ligand>
        <name>substrate</name>
    </ligand>
</feature>
<feature type="binding site" evidence="5">
    <location>
        <position position="142"/>
    </location>
    <ligand>
        <name>substrate</name>
    </ligand>
</feature>
<dbReference type="Pfam" id="PF00719">
    <property type="entry name" value="Pyrophosphatase"/>
    <property type="match status" value="1"/>
</dbReference>
<dbReference type="PANTHER" id="PTHR10286">
    <property type="entry name" value="INORGANIC PYROPHOSPHATASE"/>
    <property type="match status" value="1"/>
</dbReference>
<feature type="binding site" evidence="5">
    <location>
        <position position="71"/>
    </location>
    <ligand>
        <name>Mg(2+)</name>
        <dbReference type="ChEBI" id="CHEBI:18420"/>
        <label>2</label>
    </ligand>
</feature>